<name>A0AAV4UN72_CAEEX</name>
<protein>
    <submittedName>
        <fullName evidence="1">Uncharacterized protein</fullName>
    </submittedName>
</protein>
<dbReference type="Proteomes" id="UP001054945">
    <property type="component" value="Unassembled WGS sequence"/>
</dbReference>
<comment type="caution">
    <text evidence="1">The sequence shown here is derived from an EMBL/GenBank/DDBJ whole genome shotgun (WGS) entry which is preliminary data.</text>
</comment>
<reference evidence="1 2" key="1">
    <citation type="submission" date="2021-06" db="EMBL/GenBank/DDBJ databases">
        <title>Caerostris extrusa draft genome.</title>
        <authorList>
            <person name="Kono N."/>
            <person name="Arakawa K."/>
        </authorList>
    </citation>
    <scope>NUCLEOTIDE SEQUENCE [LARGE SCALE GENOMIC DNA]</scope>
</reference>
<gene>
    <name evidence="1" type="ORF">CEXT_231891</name>
</gene>
<organism evidence="1 2">
    <name type="scientific">Caerostris extrusa</name>
    <name type="common">Bark spider</name>
    <name type="synonym">Caerostris bankana</name>
    <dbReference type="NCBI Taxonomy" id="172846"/>
    <lineage>
        <taxon>Eukaryota</taxon>
        <taxon>Metazoa</taxon>
        <taxon>Ecdysozoa</taxon>
        <taxon>Arthropoda</taxon>
        <taxon>Chelicerata</taxon>
        <taxon>Arachnida</taxon>
        <taxon>Araneae</taxon>
        <taxon>Araneomorphae</taxon>
        <taxon>Entelegynae</taxon>
        <taxon>Araneoidea</taxon>
        <taxon>Araneidae</taxon>
        <taxon>Caerostris</taxon>
    </lineage>
</organism>
<dbReference type="AlphaFoldDB" id="A0AAV4UN72"/>
<dbReference type="EMBL" id="BPLR01013183">
    <property type="protein sequence ID" value="GIY59248.1"/>
    <property type="molecule type" value="Genomic_DNA"/>
</dbReference>
<proteinExistence type="predicted"/>
<accession>A0AAV4UN72</accession>
<keyword evidence="2" id="KW-1185">Reference proteome</keyword>
<sequence>MLPLAFDLSLENYRLLFILVRIGPIRVIHSDSLGSDGVFALNRPLNFGDIPRSQKGFGIPRLHCCSNFRLFRVVLCVQASVGKGGTAAAAELSM</sequence>
<evidence type="ECO:0000313" key="2">
    <source>
        <dbReference type="Proteomes" id="UP001054945"/>
    </source>
</evidence>
<evidence type="ECO:0000313" key="1">
    <source>
        <dbReference type="EMBL" id="GIY59248.1"/>
    </source>
</evidence>